<dbReference type="eggNOG" id="COG0142">
    <property type="taxonomic scope" value="Bacteria"/>
</dbReference>
<dbReference type="PROSITE" id="PS00723">
    <property type="entry name" value="POLYPRENYL_SYNTHASE_1"/>
    <property type="match status" value="1"/>
</dbReference>
<comment type="similarity">
    <text evidence="2 6">Belongs to the FPP/GGPP synthase family.</text>
</comment>
<organism evidence="7 8">
    <name type="scientific">Ligilactobacillus apodemi DSM 16634 = JCM 16172</name>
    <dbReference type="NCBI Taxonomy" id="1423724"/>
    <lineage>
        <taxon>Bacteria</taxon>
        <taxon>Bacillati</taxon>
        <taxon>Bacillota</taxon>
        <taxon>Bacilli</taxon>
        <taxon>Lactobacillales</taxon>
        <taxon>Lactobacillaceae</taxon>
        <taxon>Ligilactobacillus</taxon>
    </lineage>
</organism>
<dbReference type="SFLD" id="SFLDS00005">
    <property type="entry name" value="Isoprenoid_Synthase_Type_I"/>
    <property type="match status" value="1"/>
</dbReference>
<protein>
    <submittedName>
        <fullName evidence="7">Polyprenyl synthetase</fullName>
    </submittedName>
</protein>
<dbReference type="Proteomes" id="UP000051324">
    <property type="component" value="Unassembled WGS sequence"/>
</dbReference>
<comment type="cofactor">
    <cofactor evidence="1">
        <name>Mg(2+)</name>
        <dbReference type="ChEBI" id="CHEBI:18420"/>
    </cofactor>
</comment>
<name>A0A0R1TWT1_9LACO</name>
<dbReference type="GO" id="GO:0004659">
    <property type="term" value="F:prenyltransferase activity"/>
    <property type="evidence" value="ECO:0007669"/>
    <property type="project" value="InterPro"/>
</dbReference>
<gene>
    <name evidence="7" type="ORF">FC32_GL000072</name>
</gene>
<sequence>MKLNFWQQYPLVKDDLQRVNALINEKINVADPELSKALQKMANNGGKYLRPALLLLFAKNSATAKTNEHLIKLAASIEVLHTATLIHDDIIDDSPKRRGLVSIQSSFGKDIAVYAGDLLFTVFFSLIAEVLYTSPYLQVNAQIMHKILNGEIGQMNARFDMDQSFLTYLRNINGKTAAIFSLACQEGAFFGGASRREVALAKRIGQNIGLSFQMLDDILDYSDGKTLNKPVMEDLATGVYSLPLLMVLQDHRAELLPYLSKKQAMTKADMEKVKQIVIARGGVTKAKALAEKFIAKALTQIKALPASTQRDLLEKISVRLLKQTK</sequence>
<evidence type="ECO:0000256" key="6">
    <source>
        <dbReference type="RuleBase" id="RU004466"/>
    </source>
</evidence>
<dbReference type="InterPro" id="IPR008949">
    <property type="entry name" value="Isoprenoid_synthase_dom_sf"/>
</dbReference>
<dbReference type="InterPro" id="IPR000092">
    <property type="entry name" value="Polyprenyl_synt"/>
</dbReference>
<dbReference type="CDD" id="cd00685">
    <property type="entry name" value="Trans_IPPS_HT"/>
    <property type="match status" value="1"/>
</dbReference>
<dbReference type="PANTHER" id="PTHR12001">
    <property type="entry name" value="GERANYLGERANYL PYROPHOSPHATE SYNTHASE"/>
    <property type="match status" value="1"/>
</dbReference>
<proteinExistence type="inferred from homology"/>
<dbReference type="Pfam" id="PF00348">
    <property type="entry name" value="polyprenyl_synt"/>
    <property type="match status" value="1"/>
</dbReference>
<dbReference type="PANTHER" id="PTHR12001:SF69">
    <property type="entry name" value="ALL TRANS-POLYPRENYL-DIPHOSPHATE SYNTHASE PDSS1"/>
    <property type="match status" value="1"/>
</dbReference>
<dbReference type="GO" id="GO:0046872">
    <property type="term" value="F:metal ion binding"/>
    <property type="evidence" value="ECO:0007669"/>
    <property type="project" value="UniProtKB-KW"/>
</dbReference>
<keyword evidence="3 6" id="KW-0808">Transferase</keyword>
<dbReference type="STRING" id="1423724.FC32_GL000072"/>
<evidence type="ECO:0000256" key="4">
    <source>
        <dbReference type="ARBA" id="ARBA00022723"/>
    </source>
</evidence>
<evidence type="ECO:0000256" key="3">
    <source>
        <dbReference type="ARBA" id="ARBA00022679"/>
    </source>
</evidence>
<dbReference type="Gene3D" id="1.10.600.10">
    <property type="entry name" value="Farnesyl Diphosphate Synthase"/>
    <property type="match status" value="1"/>
</dbReference>
<keyword evidence="4" id="KW-0479">Metal-binding</keyword>
<dbReference type="AlphaFoldDB" id="A0A0R1TWT1"/>
<dbReference type="SUPFAM" id="SSF48576">
    <property type="entry name" value="Terpenoid synthases"/>
    <property type="match status" value="1"/>
</dbReference>
<accession>A0A0R1TWT1</accession>
<evidence type="ECO:0000313" key="8">
    <source>
        <dbReference type="Proteomes" id="UP000051324"/>
    </source>
</evidence>
<dbReference type="RefSeq" id="WP_025087964.1">
    <property type="nucleotide sequence ID" value="NZ_AZFT01000033.1"/>
</dbReference>
<dbReference type="OrthoDB" id="9805316at2"/>
<keyword evidence="8" id="KW-1185">Reference proteome</keyword>
<evidence type="ECO:0000313" key="7">
    <source>
        <dbReference type="EMBL" id="KRL85676.1"/>
    </source>
</evidence>
<evidence type="ECO:0000256" key="2">
    <source>
        <dbReference type="ARBA" id="ARBA00006706"/>
    </source>
</evidence>
<dbReference type="EMBL" id="AZFT01000033">
    <property type="protein sequence ID" value="KRL85676.1"/>
    <property type="molecule type" value="Genomic_DNA"/>
</dbReference>
<evidence type="ECO:0000256" key="1">
    <source>
        <dbReference type="ARBA" id="ARBA00001946"/>
    </source>
</evidence>
<dbReference type="InterPro" id="IPR033749">
    <property type="entry name" value="Polyprenyl_synt_CS"/>
</dbReference>
<dbReference type="PROSITE" id="PS00444">
    <property type="entry name" value="POLYPRENYL_SYNTHASE_2"/>
    <property type="match status" value="1"/>
</dbReference>
<reference evidence="7 8" key="1">
    <citation type="journal article" date="2015" name="Genome Announc.">
        <title>Expanding the biotechnology potential of lactobacilli through comparative genomics of 213 strains and associated genera.</title>
        <authorList>
            <person name="Sun Z."/>
            <person name="Harris H.M."/>
            <person name="McCann A."/>
            <person name="Guo C."/>
            <person name="Argimon S."/>
            <person name="Zhang W."/>
            <person name="Yang X."/>
            <person name="Jeffery I.B."/>
            <person name="Cooney J.C."/>
            <person name="Kagawa T.F."/>
            <person name="Liu W."/>
            <person name="Song Y."/>
            <person name="Salvetti E."/>
            <person name="Wrobel A."/>
            <person name="Rasinkangas P."/>
            <person name="Parkhill J."/>
            <person name="Rea M.C."/>
            <person name="O'Sullivan O."/>
            <person name="Ritari J."/>
            <person name="Douillard F.P."/>
            <person name="Paul Ross R."/>
            <person name="Yang R."/>
            <person name="Briner A.E."/>
            <person name="Felis G.E."/>
            <person name="de Vos W.M."/>
            <person name="Barrangou R."/>
            <person name="Klaenhammer T.R."/>
            <person name="Caufield P.W."/>
            <person name="Cui Y."/>
            <person name="Zhang H."/>
            <person name="O'Toole P.W."/>
        </authorList>
    </citation>
    <scope>NUCLEOTIDE SEQUENCE [LARGE SCALE GENOMIC DNA]</scope>
    <source>
        <strain evidence="7 8">DSM 16634</strain>
    </source>
</reference>
<keyword evidence="5" id="KW-0460">Magnesium</keyword>
<comment type="caution">
    <text evidence="7">The sequence shown here is derived from an EMBL/GenBank/DDBJ whole genome shotgun (WGS) entry which is preliminary data.</text>
</comment>
<dbReference type="PATRIC" id="fig|1423724.4.peg.73"/>
<evidence type="ECO:0000256" key="5">
    <source>
        <dbReference type="ARBA" id="ARBA00022842"/>
    </source>
</evidence>
<dbReference type="GO" id="GO:0008299">
    <property type="term" value="P:isoprenoid biosynthetic process"/>
    <property type="evidence" value="ECO:0007669"/>
    <property type="project" value="InterPro"/>
</dbReference>